<reference evidence="2" key="1">
    <citation type="journal article" date="2010" name="PLoS Genet.">
        <title>The genome of a pathogenic rhodococcus: cooptive virulence underpinned by key gene acquisitions.</title>
        <authorList>
            <person name="Letek M."/>
            <person name="Gonzalez P."/>
            <person name="Macarthur I."/>
            <person name="Rodriguez H."/>
            <person name="Freeman T.C."/>
            <person name="Valero-Rello A."/>
            <person name="Blanco M."/>
            <person name="Buckley T."/>
            <person name="Cherevach I."/>
            <person name="Fahey R."/>
            <person name="Hapeshi A."/>
            <person name="Holdstock J."/>
            <person name="Leadon D."/>
            <person name="Navas J."/>
            <person name="Ocampo A."/>
            <person name="Quail M.A."/>
            <person name="Sanders M."/>
            <person name="Scortti M.M."/>
            <person name="Prescott J.F."/>
            <person name="Fogarty U."/>
            <person name="Meijer W.G."/>
            <person name="Parkhill J."/>
            <person name="Bentley S.D."/>
            <person name="Vazquez-Boland J.A."/>
        </authorList>
    </citation>
    <scope>NUCLEOTIDE SEQUENCE [LARGE SCALE GENOMIC DNA]</scope>
    <source>
        <strain evidence="2 3">103S</strain>
    </source>
</reference>
<dbReference type="InterPro" id="IPR010775">
    <property type="entry name" value="DUF1365"/>
</dbReference>
<evidence type="ECO:0008006" key="4">
    <source>
        <dbReference type="Google" id="ProtNLM"/>
    </source>
</evidence>
<evidence type="ECO:0000313" key="2">
    <source>
        <dbReference type="EMBL" id="CBH49237.1"/>
    </source>
</evidence>
<organism evidence="2">
    <name type="scientific">Rhodococcus hoagii (strain 103S)</name>
    <name type="common">Rhodococcus equi</name>
    <dbReference type="NCBI Taxonomy" id="685727"/>
    <lineage>
        <taxon>Bacteria</taxon>
        <taxon>Bacillati</taxon>
        <taxon>Actinomycetota</taxon>
        <taxon>Actinomycetes</taxon>
        <taxon>Mycobacteriales</taxon>
        <taxon>Nocardiaceae</taxon>
        <taxon>Prescottella</taxon>
    </lineage>
</organism>
<dbReference type="PANTHER" id="PTHR33973:SF4">
    <property type="entry name" value="OS07G0153300 PROTEIN"/>
    <property type="match status" value="1"/>
</dbReference>
<sequence length="256" mass="28461">MGMTTAPPPPLPSTPAIYRTTISHVRTAPLHNAFRYRSYSWLVDIDNLPRLPRVLARLAGFASADELGDLSWTLRRTVDAFLAAHAIDLDGGKVLMLTDARVFGYVFDPLTVFWCHDVEGRPVCVIAEVRTTHGDRQCYLLRPSAHRGTRAAQDFYVSPSGDECRMRVPSPDASLRLGICLERPGERPLVATVVGDRRDVTAREVLTAALTIPIAPLRVAAHTRWRGIRLRARGLSPRPRPRPRVADAAVRPRLPQ</sequence>
<dbReference type="EMBL" id="FN563149">
    <property type="protein sequence ID" value="CBH49237.1"/>
    <property type="molecule type" value="Genomic_DNA"/>
</dbReference>
<proteinExistence type="predicted"/>
<dbReference type="RefSeq" id="WP_013416676.1">
    <property type="nucleotide sequence ID" value="NC_014659.1"/>
</dbReference>
<gene>
    <name evidence="2" type="ordered locus">REQ_32370</name>
</gene>
<dbReference type="PANTHER" id="PTHR33973">
    <property type="entry name" value="OS07G0153300 PROTEIN"/>
    <property type="match status" value="1"/>
</dbReference>
<protein>
    <recommendedName>
        <fullName evidence="4">DUF1365 domain-containing protein</fullName>
    </recommendedName>
</protein>
<dbReference type="Proteomes" id="UP001154400">
    <property type="component" value="Chromosome"/>
</dbReference>
<name>A0A3S5Y9I8_RHOH1</name>
<feature type="region of interest" description="Disordered" evidence="1">
    <location>
        <begin position="232"/>
        <end position="256"/>
    </location>
</feature>
<dbReference type="Pfam" id="PF07103">
    <property type="entry name" value="DUF1365"/>
    <property type="match status" value="1"/>
</dbReference>
<evidence type="ECO:0000313" key="3">
    <source>
        <dbReference type="Proteomes" id="UP000006892"/>
    </source>
</evidence>
<dbReference type="KEGG" id="req:REQ_32370"/>
<feature type="compositionally biased region" description="Low complexity" evidence="1">
    <location>
        <begin position="246"/>
        <end position="256"/>
    </location>
</feature>
<dbReference type="AlphaFoldDB" id="A0A3S5Y9I8"/>
<accession>A0A3S5Y9I8</accession>
<evidence type="ECO:0000256" key="1">
    <source>
        <dbReference type="SAM" id="MobiDB-lite"/>
    </source>
</evidence>